<organism evidence="1 2">
    <name type="scientific">Scophthalmus maximus</name>
    <name type="common">Turbot</name>
    <name type="synonym">Psetta maxima</name>
    <dbReference type="NCBI Taxonomy" id="52904"/>
    <lineage>
        <taxon>Eukaryota</taxon>
        <taxon>Metazoa</taxon>
        <taxon>Chordata</taxon>
        <taxon>Craniata</taxon>
        <taxon>Vertebrata</taxon>
        <taxon>Euteleostomi</taxon>
        <taxon>Actinopterygii</taxon>
        <taxon>Neopterygii</taxon>
        <taxon>Teleostei</taxon>
        <taxon>Neoteleostei</taxon>
        <taxon>Acanthomorphata</taxon>
        <taxon>Carangaria</taxon>
        <taxon>Pleuronectiformes</taxon>
        <taxon>Pleuronectoidei</taxon>
        <taxon>Scophthalmidae</taxon>
        <taxon>Scophthalmus</taxon>
    </lineage>
</organism>
<proteinExistence type="predicted"/>
<evidence type="ECO:0000313" key="2">
    <source>
        <dbReference type="Proteomes" id="UP000246464"/>
    </source>
</evidence>
<keyword evidence="2" id="KW-1185">Reference proteome</keyword>
<gene>
    <name evidence="1" type="ORF">SMAX5B_010842</name>
</gene>
<protein>
    <submittedName>
        <fullName evidence="1">Uncharacterized protein</fullName>
    </submittedName>
</protein>
<dbReference type="EMBL" id="CP026251">
    <property type="protein sequence ID" value="AWP06683.1"/>
    <property type="molecule type" value="Genomic_DNA"/>
</dbReference>
<dbReference type="Proteomes" id="UP000246464">
    <property type="component" value="Chromosome 9"/>
</dbReference>
<name>A0A2U9BS00_SCOMX</name>
<accession>A0A2U9BS00</accession>
<dbReference type="AlphaFoldDB" id="A0A2U9BS00"/>
<reference evidence="1 2" key="1">
    <citation type="submission" date="2017-12" db="EMBL/GenBank/DDBJ databases">
        <title>Integrating genomic resources of turbot (Scophthalmus maximus) in depth evaluation of genetic and physical mapping variation across individuals.</title>
        <authorList>
            <person name="Martinez P."/>
        </authorList>
    </citation>
    <scope>NUCLEOTIDE SEQUENCE [LARGE SCALE GENOMIC DNA]</scope>
</reference>
<sequence>MRRRDRAGGIAPAGMGYSMSRDAIGPHKVEAYGFKVVVPTLVVDGLIIGSNLLRYLVNHLRLGRGLLGYGATVPGSDSDPQ</sequence>
<evidence type="ECO:0000313" key="1">
    <source>
        <dbReference type="EMBL" id="AWP06683.1"/>
    </source>
</evidence>